<feature type="transmembrane region" description="Helical" evidence="5">
    <location>
        <begin position="116"/>
        <end position="133"/>
    </location>
</feature>
<dbReference type="PANTHER" id="PTHR23501">
    <property type="entry name" value="MAJOR FACILITATOR SUPERFAMILY"/>
    <property type="match status" value="1"/>
</dbReference>
<evidence type="ECO:0000256" key="5">
    <source>
        <dbReference type="SAM" id="Phobius"/>
    </source>
</evidence>
<dbReference type="SUPFAM" id="SSF103473">
    <property type="entry name" value="MFS general substrate transporter"/>
    <property type="match status" value="1"/>
</dbReference>
<evidence type="ECO:0000256" key="2">
    <source>
        <dbReference type="ARBA" id="ARBA00022692"/>
    </source>
</evidence>
<sequence length="453" mass="45770">MGVTLPDEALPSSLFAPELRQIAIGSTALISLFAVEYIAVGTAMPTVARALDGLGLYALAFSATIAASVIGMILGGWWSDRSGPRAVLIAGAATFATGLLAAGLSPSMELFVTARGLQGLGSGMAIVAIYVVIAQGIPDELRPQMFSLLAAAWVVPGLLGPVLTGVVVEHVGWRWVFLGVAPLVLLSMAVLLPALGRTEPSEDAAHLGVSTIFWAVLAALSVGVLNLGGEAISGRDVLIGLPFAIALGVAAWRLLPPGTLTLGRGLPSVISARGAIGASFMATEAYLPLLLQDLHGYSPAQAGGALAVGAVTWAGGSWLQGRLGGSVDRARVMVVGCSVILLGTGLLFTAVGLGWPGWTLLVIWGITQGGVGLAYPTTSLMTMRLSTPEELGRNSSSLQVSEALASAVALAAVGAVFTALYAGSMQAAFLAVAAASVLAGMAAVATSARSRPA</sequence>
<dbReference type="Gene3D" id="1.20.1250.20">
    <property type="entry name" value="MFS general substrate transporter like domains"/>
    <property type="match status" value="1"/>
</dbReference>
<dbReference type="InterPro" id="IPR020846">
    <property type="entry name" value="MFS_dom"/>
</dbReference>
<protein>
    <submittedName>
        <fullName evidence="7">MFS transporter</fullName>
    </submittedName>
</protein>
<dbReference type="InterPro" id="IPR011701">
    <property type="entry name" value="MFS"/>
</dbReference>
<feature type="transmembrane region" description="Helical" evidence="5">
    <location>
        <begin position="85"/>
        <end position="104"/>
    </location>
</feature>
<dbReference type="RefSeq" id="WP_252619237.1">
    <property type="nucleotide sequence ID" value="NZ_CP099490.1"/>
</dbReference>
<comment type="subcellular location">
    <subcellularLocation>
        <location evidence="1">Cell membrane</location>
        <topology evidence="1">Multi-pass membrane protein</topology>
    </subcellularLocation>
</comment>
<dbReference type="Proteomes" id="UP001056535">
    <property type="component" value="Chromosome"/>
</dbReference>
<dbReference type="PANTHER" id="PTHR23501:SF154">
    <property type="entry name" value="MULTIDRUG-EFFLUX TRANSPORTER RV1634-RELATED"/>
    <property type="match status" value="1"/>
</dbReference>
<feature type="domain" description="Major facilitator superfamily (MFS) profile" evidence="6">
    <location>
        <begin position="20"/>
        <end position="451"/>
    </location>
</feature>
<feature type="transmembrane region" description="Helical" evidence="5">
    <location>
        <begin position="207"/>
        <end position="225"/>
    </location>
</feature>
<feature type="transmembrane region" description="Helical" evidence="5">
    <location>
        <begin position="332"/>
        <end position="355"/>
    </location>
</feature>
<dbReference type="EMBL" id="CP099490">
    <property type="protein sequence ID" value="USQ75101.1"/>
    <property type="molecule type" value="Genomic_DNA"/>
</dbReference>
<dbReference type="PROSITE" id="PS50850">
    <property type="entry name" value="MFS"/>
    <property type="match status" value="1"/>
</dbReference>
<dbReference type="Pfam" id="PF07690">
    <property type="entry name" value="MFS_1"/>
    <property type="match status" value="1"/>
</dbReference>
<keyword evidence="4 5" id="KW-0472">Membrane</keyword>
<reference evidence="7" key="1">
    <citation type="submission" date="2022-06" db="EMBL/GenBank/DDBJ databases">
        <title>Ornithinimicrobium JY.X270.</title>
        <authorList>
            <person name="Huang Y."/>
        </authorList>
    </citation>
    <scope>NUCLEOTIDE SEQUENCE</scope>
    <source>
        <strain evidence="7">JY.X270</strain>
    </source>
</reference>
<name>A0ABY4YE83_9MICO</name>
<keyword evidence="8" id="KW-1185">Reference proteome</keyword>
<feature type="transmembrane region" description="Helical" evidence="5">
    <location>
        <begin position="361"/>
        <end position="382"/>
    </location>
</feature>
<evidence type="ECO:0000313" key="7">
    <source>
        <dbReference type="EMBL" id="USQ75101.1"/>
    </source>
</evidence>
<dbReference type="InterPro" id="IPR036259">
    <property type="entry name" value="MFS_trans_sf"/>
</dbReference>
<evidence type="ECO:0000259" key="6">
    <source>
        <dbReference type="PROSITE" id="PS50850"/>
    </source>
</evidence>
<feature type="transmembrane region" description="Helical" evidence="5">
    <location>
        <begin position="145"/>
        <end position="168"/>
    </location>
</feature>
<evidence type="ECO:0000256" key="3">
    <source>
        <dbReference type="ARBA" id="ARBA00022989"/>
    </source>
</evidence>
<keyword evidence="3 5" id="KW-1133">Transmembrane helix</keyword>
<feature type="transmembrane region" description="Helical" evidence="5">
    <location>
        <begin position="300"/>
        <end position="320"/>
    </location>
</feature>
<gene>
    <name evidence="7" type="ORF">NF557_10655</name>
</gene>
<feature type="transmembrane region" description="Helical" evidence="5">
    <location>
        <begin position="175"/>
        <end position="195"/>
    </location>
</feature>
<feature type="transmembrane region" description="Helical" evidence="5">
    <location>
        <begin position="22"/>
        <end position="44"/>
    </location>
</feature>
<evidence type="ECO:0000313" key="8">
    <source>
        <dbReference type="Proteomes" id="UP001056535"/>
    </source>
</evidence>
<proteinExistence type="predicted"/>
<organism evidence="7 8">
    <name type="scientific">Ornithinimicrobium cryptoxanthini</name>
    <dbReference type="NCBI Taxonomy" id="2934161"/>
    <lineage>
        <taxon>Bacteria</taxon>
        <taxon>Bacillati</taxon>
        <taxon>Actinomycetota</taxon>
        <taxon>Actinomycetes</taxon>
        <taxon>Micrococcales</taxon>
        <taxon>Ornithinimicrobiaceae</taxon>
        <taxon>Ornithinimicrobium</taxon>
    </lineage>
</organism>
<accession>A0ABY4YE83</accession>
<evidence type="ECO:0000256" key="1">
    <source>
        <dbReference type="ARBA" id="ARBA00004651"/>
    </source>
</evidence>
<dbReference type="Gene3D" id="1.20.1720.10">
    <property type="entry name" value="Multidrug resistance protein D"/>
    <property type="match status" value="1"/>
</dbReference>
<feature type="transmembrane region" description="Helical" evidence="5">
    <location>
        <begin position="403"/>
        <end position="422"/>
    </location>
</feature>
<feature type="transmembrane region" description="Helical" evidence="5">
    <location>
        <begin position="428"/>
        <end position="448"/>
    </location>
</feature>
<evidence type="ECO:0000256" key="4">
    <source>
        <dbReference type="ARBA" id="ARBA00023136"/>
    </source>
</evidence>
<feature type="transmembrane region" description="Helical" evidence="5">
    <location>
        <begin position="56"/>
        <end position="79"/>
    </location>
</feature>
<keyword evidence="2 5" id="KW-0812">Transmembrane</keyword>
<feature type="transmembrane region" description="Helical" evidence="5">
    <location>
        <begin position="237"/>
        <end position="255"/>
    </location>
</feature>